<dbReference type="Proteomes" id="UP001626550">
    <property type="component" value="Unassembled WGS sequence"/>
</dbReference>
<dbReference type="EMBL" id="JBJKFK010000268">
    <property type="protein sequence ID" value="KAL3318247.1"/>
    <property type="molecule type" value="Genomic_DNA"/>
</dbReference>
<comment type="caution">
    <text evidence="1">The sequence shown here is derived from an EMBL/GenBank/DDBJ whole genome shotgun (WGS) entry which is preliminary data.</text>
</comment>
<gene>
    <name evidence="1" type="ORF">Ciccas_003097</name>
</gene>
<dbReference type="AlphaFoldDB" id="A0ABD2QGC4"/>
<accession>A0ABD2QGC4</accession>
<protein>
    <submittedName>
        <fullName evidence="1">Uncharacterized protein</fullName>
    </submittedName>
</protein>
<name>A0ABD2QGC4_9PLAT</name>
<evidence type="ECO:0000313" key="1">
    <source>
        <dbReference type="EMBL" id="KAL3318247.1"/>
    </source>
</evidence>
<organism evidence="1 2">
    <name type="scientific">Cichlidogyrus casuarinus</name>
    <dbReference type="NCBI Taxonomy" id="1844966"/>
    <lineage>
        <taxon>Eukaryota</taxon>
        <taxon>Metazoa</taxon>
        <taxon>Spiralia</taxon>
        <taxon>Lophotrochozoa</taxon>
        <taxon>Platyhelminthes</taxon>
        <taxon>Monogenea</taxon>
        <taxon>Monopisthocotylea</taxon>
        <taxon>Dactylogyridea</taxon>
        <taxon>Ancyrocephalidae</taxon>
        <taxon>Cichlidogyrus</taxon>
    </lineage>
</organism>
<proteinExistence type="predicted"/>
<keyword evidence="2" id="KW-1185">Reference proteome</keyword>
<evidence type="ECO:0000313" key="2">
    <source>
        <dbReference type="Proteomes" id="UP001626550"/>
    </source>
</evidence>
<reference evidence="1 2" key="1">
    <citation type="submission" date="2024-11" db="EMBL/GenBank/DDBJ databases">
        <title>Adaptive evolution of stress response genes in parasites aligns with host niche diversity.</title>
        <authorList>
            <person name="Hahn C."/>
            <person name="Resl P."/>
        </authorList>
    </citation>
    <scope>NUCLEOTIDE SEQUENCE [LARGE SCALE GENOMIC DNA]</scope>
    <source>
        <strain evidence="1">EGGRZ-B1_66</strain>
        <tissue evidence="1">Body</tissue>
    </source>
</reference>
<sequence>MTGIMQHFRNQLAALEDVKKRQERRMTRKSSLDMMTSIMNKSFYVMEPDPIEELDKMVITPQGALHSGSASPPDLLMTTSFINRNPTHMDLDLELVKNIDVPTLPQTVTDYGIQTPKSHSRMFLNWGQGVNTAFYR</sequence>